<organism evidence="7 8">
    <name type="scientific">Exidia glandulosa HHB12029</name>
    <dbReference type="NCBI Taxonomy" id="1314781"/>
    <lineage>
        <taxon>Eukaryota</taxon>
        <taxon>Fungi</taxon>
        <taxon>Dikarya</taxon>
        <taxon>Basidiomycota</taxon>
        <taxon>Agaricomycotina</taxon>
        <taxon>Agaricomycetes</taxon>
        <taxon>Auriculariales</taxon>
        <taxon>Exidiaceae</taxon>
        <taxon>Exidia</taxon>
    </lineage>
</organism>
<dbReference type="EMBL" id="KV425913">
    <property type="protein sequence ID" value="KZV99051.1"/>
    <property type="molecule type" value="Genomic_DNA"/>
</dbReference>
<accession>A0A165MC53</accession>
<keyword evidence="3 6" id="KW-1133">Transmembrane helix</keyword>
<feature type="transmembrane region" description="Helical" evidence="6">
    <location>
        <begin position="12"/>
        <end position="32"/>
    </location>
</feature>
<name>A0A165MC53_EXIGL</name>
<dbReference type="Pfam" id="PF08551">
    <property type="entry name" value="DUF1751"/>
    <property type="match status" value="1"/>
</dbReference>
<comment type="subcellular location">
    <subcellularLocation>
        <location evidence="1">Membrane</location>
        <topology evidence="1">Multi-pass membrane protein</topology>
    </subcellularLocation>
</comment>
<feature type="transmembrane region" description="Helical" evidence="6">
    <location>
        <begin position="44"/>
        <end position="64"/>
    </location>
</feature>
<dbReference type="GO" id="GO:0006890">
    <property type="term" value="P:retrograde vesicle-mediated transport, Golgi to endoplasmic reticulum"/>
    <property type="evidence" value="ECO:0007669"/>
    <property type="project" value="InterPro"/>
</dbReference>
<dbReference type="InParanoid" id="A0A165MC53"/>
<feature type="region of interest" description="Disordered" evidence="5">
    <location>
        <begin position="300"/>
        <end position="344"/>
    </location>
</feature>
<protein>
    <submittedName>
        <fullName evidence="7">DUF1751-domain-containing protein</fullName>
    </submittedName>
</protein>
<evidence type="ECO:0000256" key="5">
    <source>
        <dbReference type="SAM" id="MobiDB-lite"/>
    </source>
</evidence>
<dbReference type="InterPro" id="IPR013861">
    <property type="entry name" value="TMEM115/Pdh1/Rbl19"/>
</dbReference>
<dbReference type="InterPro" id="IPR035952">
    <property type="entry name" value="Rhomboid-like_sf"/>
</dbReference>
<dbReference type="SUPFAM" id="SSF144091">
    <property type="entry name" value="Rhomboid-like"/>
    <property type="match status" value="1"/>
</dbReference>
<dbReference type="GO" id="GO:0005794">
    <property type="term" value="C:Golgi apparatus"/>
    <property type="evidence" value="ECO:0007669"/>
    <property type="project" value="TreeGrafter"/>
</dbReference>
<dbReference type="PANTHER" id="PTHR13377">
    <property type="entry name" value="PLACENTAL PROTEIN 6"/>
    <property type="match status" value="1"/>
</dbReference>
<feature type="transmembrane region" description="Helical" evidence="6">
    <location>
        <begin position="99"/>
        <end position="122"/>
    </location>
</feature>
<feature type="transmembrane region" description="Helical" evidence="6">
    <location>
        <begin position="173"/>
        <end position="199"/>
    </location>
</feature>
<dbReference type="OrthoDB" id="73612at2759"/>
<feature type="transmembrane region" description="Helical" evidence="6">
    <location>
        <begin position="70"/>
        <end position="87"/>
    </location>
</feature>
<evidence type="ECO:0000256" key="6">
    <source>
        <dbReference type="SAM" id="Phobius"/>
    </source>
</evidence>
<dbReference type="STRING" id="1314781.A0A165MC53"/>
<evidence type="ECO:0000256" key="4">
    <source>
        <dbReference type="ARBA" id="ARBA00023136"/>
    </source>
</evidence>
<evidence type="ECO:0000256" key="2">
    <source>
        <dbReference type="ARBA" id="ARBA00022692"/>
    </source>
</evidence>
<feature type="compositionally biased region" description="Low complexity" evidence="5">
    <location>
        <begin position="300"/>
        <end position="317"/>
    </location>
</feature>
<dbReference type="Gene3D" id="1.20.1540.10">
    <property type="entry name" value="Rhomboid-like"/>
    <property type="match status" value="1"/>
</dbReference>
<keyword evidence="2 6" id="KW-0812">Transmembrane</keyword>
<feature type="transmembrane region" description="Helical" evidence="6">
    <location>
        <begin position="134"/>
        <end position="152"/>
    </location>
</feature>
<keyword evidence="8" id="KW-1185">Reference proteome</keyword>
<dbReference type="AlphaFoldDB" id="A0A165MC53"/>
<dbReference type="Proteomes" id="UP000077266">
    <property type="component" value="Unassembled WGS sequence"/>
</dbReference>
<dbReference type="FunFam" id="1.20.1540.10:FF:000004">
    <property type="entry name" value="Transmembrane protein 115"/>
    <property type="match status" value="1"/>
</dbReference>
<gene>
    <name evidence="7" type="ORF">EXIGLDRAFT_668979</name>
</gene>
<feature type="compositionally biased region" description="Basic and acidic residues" evidence="5">
    <location>
        <begin position="330"/>
        <end position="344"/>
    </location>
</feature>
<evidence type="ECO:0000313" key="8">
    <source>
        <dbReference type="Proteomes" id="UP000077266"/>
    </source>
</evidence>
<proteinExistence type="predicted"/>
<sequence length="344" mass="37651">MAILSTPLQYVTSIPLATRVFTALMVVVPVVYSWLDMRSRDPRPLFTAVPGVILYTPWTVLTALFVETNIISWLFSIMIIVPALRYFERLWGAVELAKFVLITGVISNIIAVALAWLEATVLGYAEFFLTESNYFGMTAVQTGILVAFTQLIPEHQVQLLGVIRIRVKRLPMIYVTISTVLCLVGYPSPWILIQFGWLVSWTYLRFYKKNGSESGSADTYGDRSETFAFVYWFPPFLHVPLNIVFNAAHNGAVKLHIVRPFAAGSPDIEAGLLPGGARAEAERRRAMALKALDQRLQNANAASGSTAAPVAAAPAAPTDDESAPMIQGEDGGKGKGKAVEPAES</sequence>
<keyword evidence="4 6" id="KW-0472">Membrane</keyword>
<evidence type="ECO:0000256" key="3">
    <source>
        <dbReference type="ARBA" id="ARBA00022989"/>
    </source>
</evidence>
<reference evidence="7 8" key="1">
    <citation type="journal article" date="2016" name="Mol. Biol. Evol.">
        <title>Comparative Genomics of Early-Diverging Mushroom-Forming Fungi Provides Insights into the Origins of Lignocellulose Decay Capabilities.</title>
        <authorList>
            <person name="Nagy L.G."/>
            <person name="Riley R."/>
            <person name="Tritt A."/>
            <person name="Adam C."/>
            <person name="Daum C."/>
            <person name="Floudas D."/>
            <person name="Sun H."/>
            <person name="Yadav J.S."/>
            <person name="Pangilinan J."/>
            <person name="Larsson K.H."/>
            <person name="Matsuura K."/>
            <person name="Barry K."/>
            <person name="Labutti K."/>
            <person name="Kuo R."/>
            <person name="Ohm R.A."/>
            <person name="Bhattacharya S.S."/>
            <person name="Shirouzu T."/>
            <person name="Yoshinaga Y."/>
            <person name="Martin F.M."/>
            <person name="Grigoriev I.V."/>
            <person name="Hibbett D.S."/>
        </authorList>
    </citation>
    <scope>NUCLEOTIDE SEQUENCE [LARGE SCALE GENOMIC DNA]</scope>
    <source>
        <strain evidence="7 8">HHB12029</strain>
    </source>
</reference>
<evidence type="ECO:0000313" key="7">
    <source>
        <dbReference type="EMBL" id="KZV99051.1"/>
    </source>
</evidence>
<dbReference type="PANTHER" id="PTHR13377:SF3">
    <property type="entry name" value="TRANSMEMBRANE PROTEIN 115"/>
    <property type="match status" value="1"/>
</dbReference>
<evidence type="ECO:0000256" key="1">
    <source>
        <dbReference type="ARBA" id="ARBA00004141"/>
    </source>
</evidence>
<dbReference type="SMART" id="SM01160">
    <property type="entry name" value="DUF1751"/>
    <property type="match status" value="1"/>
</dbReference>
<dbReference type="GO" id="GO:0016020">
    <property type="term" value="C:membrane"/>
    <property type="evidence" value="ECO:0007669"/>
    <property type="project" value="UniProtKB-SubCell"/>
</dbReference>